<dbReference type="InterPro" id="IPR036388">
    <property type="entry name" value="WH-like_DNA-bd_sf"/>
</dbReference>
<dbReference type="InterPro" id="IPR015797">
    <property type="entry name" value="NUDIX_hydrolase-like_dom_sf"/>
</dbReference>
<dbReference type="CDD" id="cd18873">
    <property type="entry name" value="NUDIX_NadM_like"/>
    <property type="match status" value="1"/>
</dbReference>
<dbReference type="InterPro" id="IPR036390">
    <property type="entry name" value="WH_DNA-bd_sf"/>
</dbReference>
<dbReference type="Gene3D" id="1.10.10.10">
    <property type="entry name" value="Winged helix-like DNA-binding domain superfamily/Winged helix DNA-binding domain"/>
    <property type="match status" value="1"/>
</dbReference>
<dbReference type="RefSeq" id="WP_237855686.1">
    <property type="nucleotide sequence ID" value="NZ_JAKLWS010000030.1"/>
</dbReference>
<dbReference type="SUPFAM" id="SSF55811">
    <property type="entry name" value="Nudix"/>
    <property type="match status" value="1"/>
</dbReference>
<sequence>MGQEKEEYKNKANWDKFLPGLAIDCVIVGYHERELKILIMEYENTDLYALPGGFIEKDEDLDKAASKVLKERTGLKDIYLSQFHTFGRHDRSDTDAMKIVMENNDIKYDENHWLLRRFVSVGYVALVDYKAVAPTPGIMSSKCTWFDLDSIPTLIQDHREIIDEALLYLRNHVDNKLLGANLLVDTFTMKDLQKLHETILGEKLHRTGFHRKMMDSGHLKRLGKKKTGKAHRSPYLYRFVTENDMD</sequence>
<evidence type="ECO:0000313" key="3">
    <source>
        <dbReference type="Proteomes" id="UP001165366"/>
    </source>
</evidence>
<dbReference type="PROSITE" id="PS51462">
    <property type="entry name" value="NUDIX"/>
    <property type="match status" value="1"/>
</dbReference>
<protein>
    <submittedName>
        <fullName evidence="2">NUDIX domain-containing protein</fullName>
    </submittedName>
</protein>
<reference evidence="2" key="2">
    <citation type="submission" date="2024-05" db="EMBL/GenBank/DDBJ databases">
        <title>Rhodohalobacter halophilus gen. nov., sp. nov., a moderately halophilic member of the family Balneolaceae.</title>
        <authorList>
            <person name="Xia J."/>
        </authorList>
    </citation>
    <scope>NUCLEOTIDE SEQUENCE</scope>
    <source>
        <strain evidence="2">WB101</strain>
    </source>
</reference>
<dbReference type="Proteomes" id="UP001165366">
    <property type="component" value="Unassembled WGS sequence"/>
</dbReference>
<dbReference type="Pfam" id="PF21906">
    <property type="entry name" value="WHD_NrtR"/>
    <property type="match status" value="1"/>
</dbReference>
<evidence type="ECO:0000313" key="2">
    <source>
        <dbReference type="EMBL" id="MCG2590312.1"/>
    </source>
</evidence>
<reference evidence="2" key="1">
    <citation type="submission" date="2022-01" db="EMBL/GenBank/DDBJ databases">
        <authorList>
            <person name="Wang Y."/>
        </authorList>
    </citation>
    <scope>NUCLEOTIDE SEQUENCE</scope>
    <source>
        <strain evidence="2">WB101</strain>
    </source>
</reference>
<evidence type="ECO:0000259" key="1">
    <source>
        <dbReference type="PROSITE" id="PS51462"/>
    </source>
</evidence>
<dbReference type="Pfam" id="PF00293">
    <property type="entry name" value="NUDIX"/>
    <property type="match status" value="1"/>
</dbReference>
<dbReference type="SUPFAM" id="SSF46785">
    <property type="entry name" value="Winged helix' DNA-binding domain"/>
    <property type="match status" value="1"/>
</dbReference>
<organism evidence="2 3">
    <name type="scientific">Rhodohalobacter sulfatireducens</name>
    <dbReference type="NCBI Taxonomy" id="2911366"/>
    <lineage>
        <taxon>Bacteria</taxon>
        <taxon>Pseudomonadati</taxon>
        <taxon>Balneolota</taxon>
        <taxon>Balneolia</taxon>
        <taxon>Balneolales</taxon>
        <taxon>Balneolaceae</taxon>
        <taxon>Rhodohalobacter</taxon>
    </lineage>
</organism>
<accession>A0ABS9KHI2</accession>
<dbReference type="EMBL" id="JAKLWS010000030">
    <property type="protein sequence ID" value="MCG2590312.1"/>
    <property type="molecule type" value="Genomic_DNA"/>
</dbReference>
<dbReference type="PANTHER" id="PTHR43736:SF4">
    <property type="entry name" value="SLR1690 PROTEIN"/>
    <property type="match status" value="1"/>
</dbReference>
<dbReference type="InterPro" id="IPR000086">
    <property type="entry name" value="NUDIX_hydrolase_dom"/>
</dbReference>
<feature type="domain" description="Nudix hydrolase" evidence="1">
    <location>
        <begin position="18"/>
        <end position="168"/>
    </location>
</feature>
<keyword evidence="3" id="KW-1185">Reference proteome</keyword>
<dbReference type="PANTHER" id="PTHR43736">
    <property type="entry name" value="ADP-RIBOSE PYROPHOSPHATASE"/>
    <property type="match status" value="1"/>
</dbReference>
<name>A0ABS9KHI2_9BACT</name>
<dbReference type="Gene3D" id="3.90.79.10">
    <property type="entry name" value="Nucleoside Triphosphate Pyrophosphohydrolase"/>
    <property type="match status" value="1"/>
</dbReference>
<dbReference type="InterPro" id="IPR054105">
    <property type="entry name" value="WHD_NrtR"/>
</dbReference>
<proteinExistence type="predicted"/>
<gene>
    <name evidence="2" type="ORF">L6773_17175</name>
</gene>
<comment type="caution">
    <text evidence="2">The sequence shown here is derived from an EMBL/GenBank/DDBJ whole genome shotgun (WGS) entry which is preliminary data.</text>
</comment>